<dbReference type="PANTHER" id="PTHR43072:SF23">
    <property type="entry name" value="UPF0039 PROTEIN C11D3.02C"/>
    <property type="match status" value="1"/>
</dbReference>
<dbReference type="Proteomes" id="UP000321204">
    <property type="component" value="Chromosome"/>
</dbReference>
<dbReference type="InterPro" id="IPR000182">
    <property type="entry name" value="GNAT_dom"/>
</dbReference>
<evidence type="ECO:0000313" key="5">
    <source>
        <dbReference type="Proteomes" id="UP000321204"/>
    </source>
</evidence>
<evidence type="ECO:0000256" key="2">
    <source>
        <dbReference type="ARBA" id="ARBA00023315"/>
    </source>
</evidence>
<dbReference type="KEGG" id="fgg:FSB75_09345"/>
<dbReference type="Pfam" id="PF13420">
    <property type="entry name" value="Acetyltransf_4"/>
    <property type="match status" value="1"/>
</dbReference>
<gene>
    <name evidence="4" type="ORF">FSB75_09345</name>
</gene>
<dbReference type="EMBL" id="CP042433">
    <property type="protein sequence ID" value="QEC56090.1"/>
    <property type="molecule type" value="Genomic_DNA"/>
</dbReference>
<protein>
    <submittedName>
        <fullName evidence="4">N-acetyltransferase</fullName>
    </submittedName>
</protein>
<dbReference type="SUPFAM" id="SSF55729">
    <property type="entry name" value="Acyl-CoA N-acyltransferases (Nat)"/>
    <property type="match status" value="1"/>
</dbReference>
<dbReference type="Gene3D" id="3.40.630.30">
    <property type="match status" value="1"/>
</dbReference>
<dbReference type="PANTHER" id="PTHR43072">
    <property type="entry name" value="N-ACETYLTRANSFERASE"/>
    <property type="match status" value="1"/>
</dbReference>
<evidence type="ECO:0000313" key="4">
    <source>
        <dbReference type="EMBL" id="QEC56090.1"/>
    </source>
</evidence>
<reference evidence="4 5" key="1">
    <citation type="journal article" date="2015" name="Int. J. Syst. Evol. Microbiol.">
        <title>Flavisolibacter ginsenosidimutans sp. nov., with ginsenoside-converting activity isolated from soil used for cultivating ginseng.</title>
        <authorList>
            <person name="Zhao Y."/>
            <person name="Liu Q."/>
            <person name="Kang M.S."/>
            <person name="Jin F."/>
            <person name="Yu H."/>
            <person name="Im W.T."/>
        </authorList>
    </citation>
    <scope>NUCLEOTIDE SEQUENCE [LARGE SCALE GENOMIC DNA]</scope>
    <source>
        <strain evidence="4 5">Gsoil 636</strain>
    </source>
</reference>
<sequence>MVNVRLAKAGDAGSILEIYAPHVLYNACTFETHVPSVEEFEARITKCLQKFPWLVCEIDGRIAGYVYASPHREREAYQWTCESSVYVHKDFKGKGIGRELYKTLFQLLKMQGLVNVYAGITLPNDASVRLHEVCGFQLFAEYDNIGYKLGAWQKVGWWKLQLNKHELKPSPPLLFSELNLPLLPDLLTVAANNIKARYEK</sequence>
<dbReference type="CDD" id="cd04301">
    <property type="entry name" value="NAT_SF"/>
    <property type="match status" value="1"/>
</dbReference>
<evidence type="ECO:0000259" key="3">
    <source>
        <dbReference type="PROSITE" id="PS51186"/>
    </source>
</evidence>
<evidence type="ECO:0000256" key="1">
    <source>
        <dbReference type="ARBA" id="ARBA00022679"/>
    </source>
</evidence>
<dbReference type="RefSeq" id="WP_146786094.1">
    <property type="nucleotide sequence ID" value="NZ_BAABIO010000001.1"/>
</dbReference>
<dbReference type="OrthoDB" id="9799096at2"/>
<dbReference type="InterPro" id="IPR016181">
    <property type="entry name" value="Acyl_CoA_acyltransferase"/>
</dbReference>
<keyword evidence="5" id="KW-1185">Reference proteome</keyword>
<dbReference type="PROSITE" id="PS51186">
    <property type="entry name" value="GNAT"/>
    <property type="match status" value="1"/>
</dbReference>
<organism evidence="4 5">
    <name type="scientific">Flavisolibacter ginsenosidimutans</name>
    <dbReference type="NCBI Taxonomy" id="661481"/>
    <lineage>
        <taxon>Bacteria</taxon>
        <taxon>Pseudomonadati</taxon>
        <taxon>Bacteroidota</taxon>
        <taxon>Chitinophagia</taxon>
        <taxon>Chitinophagales</taxon>
        <taxon>Chitinophagaceae</taxon>
        <taxon>Flavisolibacter</taxon>
    </lineage>
</organism>
<proteinExistence type="predicted"/>
<keyword evidence="1 4" id="KW-0808">Transferase</keyword>
<feature type="domain" description="N-acetyltransferase" evidence="3">
    <location>
        <begin position="2"/>
        <end position="154"/>
    </location>
</feature>
<dbReference type="GO" id="GO:0016747">
    <property type="term" value="F:acyltransferase activity, transferring groups other than amino-acyl groups"/>
    <property type="evidence" value="ECO:0007669"/>
    <property type="project" value="InterPro"/>
</dbReference>
<keyword evidence="2" id="KW-0012">Acyltransferase</keyword>
<name>A0A5B8UJ13_9BACT</name>
<dbReference type="AlphaFoldDB" id="A0A5B8UJ13"/>
<accession>A0A5B8UJ13</accession>